<keyword evidence="6 7" id="KW-0472">Membrane</keyword>
<keyword evidence="9" id="KW-1185">Reference proteome</keyword>
<reference evidence="8 9" key="1">
    <citation type="submission" date="2024-03" db="EMBL/GenBank/DDBJ databases">
        <title>The Acrasis kona genome and developmental transcriptomes reveal deep origins of eukaryotic multicellular pathways.</title>
        <authorList>
            <person name="Sheikh S."/>
            <person name="Fu C.-J."/>
            <person name="Brown M.W."/>
            <person name="Baldauf S.L."/>
        </authorList>
    </citation>
    <scope>NUCLEOTIDE SEQUENCE [LARGE SCALE GENOMIC DNA]</scope>
    <source>
        <strain evidence="8 9">ATCC MYA-3509</strain>
    </source>
</reference>
<feature type="transmembrane region" description="Helical" evidence="7">
    <location>
        <begin position="210"/>
        <end position="231"/>
    </location>
</feature>
<keyword evidence="4 7" id="KW-0812">Transmembrane</keyword>
<evidence type="ECO:0000256" key="6">
    <source>
        <dbReference type="ARBA" id="ARBA00023136"/>
    </source>
</evidence>
<evidence type="ECO:0000256" key="4">
    <source>
        <dbReference type="ARBA" id="ARBA00022692"/>
    </source>
</evidence>
<evidence type="ECO:0000256" key="5">
    <source>
        <dbReference type="ARBA" id="ARBA00022989"/>
    </source>
</evidence>
<sequence>QSIWKLLIQTGSILIVLIAITVRSIEFVLYVRLTKKLQNYLFLVSNILLPVGSNIVDWPICLYRLYISGSTTKEMTLIPKWNFLFMAALDSTGLLLSTLATSVLSGPLNVSISSTIIGFHMLSSFVFIGSRYNSLHVGGLLIILLAVGVQVFTMFELTSSIAYAAKPHMILWISILLLSHVPISISNLYKYKIMRETNVDLFYMNAMTSLFQLPISLLMFPIIFIPLPYPISNTHSFPDYLSSSFQCLFDDGLLLSDPCEGTLTVYLIMLFNNCIYGFATVIMLKCNIHGSQSNTIRSLFSSLLFLSKKVAGESRVNGFSALDIESLIILCSGVFVYHTTTEAEAQESLVQWFRSFFKQKEEDNV</sequence>
<evidence type="ECO:0000313" key="8">
    <source>
        <dbReference type="EMBL" id="KAL0484739.1"/>
    </source>
</evidence>
<proteinExistence type="inferred from homology"/>
<dbReference type="GO" id="GO:0016020">
    <property type="term" value="C:membrane"/>
    <property type="evidence" value="ECO:0007669"/>
    <property type="project" value="UniProtKB-SubCell"/>
</dbReference>
<feature type="transmembrane region" description="Helical" evidence="7">
    <location>
        <begin position="263"/>
        <end position="284"/>
    </location>
</feature>
<feature type="transmembrane region" description="Helical" evidence="7">
    <location>
        <begin position="12"/>
        <end position="33"/>
    </location>
</feature>
<evidence type="ECO:0000256" key="3">
    <source>
        <dbReference type="ARBA" id="ARBA00022448"/>
    </source>
</evidence>
<name>A0AAW2Z749_9EUKA</name>
<comment type="subcellular location">
    <subcellularLocation>
        <location evidence="1">Membrane</location>
        <topology evidence="1">Multi-pass membrane protein</topology>
    </subcellularLocation>
</comment>
<feature type="transmembrane region" description="Helical" evidence="7">
    <location>
        <begin position="169"/>
        <end position="189"/>
    </location>
</feature>
<accession>A0AAW2Z749</accession>
<evidence type="ECO:0000313" key="9">
    <source>
        <dbReference type="Proteomes" id="UP001431209"/>
    </source>
</evidence>
<feature type="transmembrane region" description="Helical" evidence="7">
    <location>
        <begin position="83"/>
        <end position="104"/>
    </location>
</feature>
<keyword evidence="3" id="KW-0813">Transport</keyword>
<feature type="transmembrane region" description="Helical" evidence="7">
    <location>
        <begin position="110"/>
        <end position="128"/>
    </location>
</feature>
<evidence type="ECO:0000256" key="1">
    <source>
        <dbReference type="ARBA" id="ARBA00004141"/>
    </source>
</evidence>
<dbReference type="Proteomes" id="UP001431209">
    <property type="component" value="Unassembled WGS sequence"/>
</dbReference>
<keyword evidence="5 7" id="KW-1133">Transmembrane helix</keyword>
<comment type="caution">
    <text evidence="8">The sequence shown here is derived from an EMBL/GenBank/DDBJ whole genome shotgun (WGS) entry which is preliminary data.</text>
</comment>
<feature type="transmembrane region" description="Helical" evidence="7">
    <location>
        <begin position="140"/>
        <end position="163"/>
    </location>
</feature>
<dbReference type="PANTHER" id="PTHR31326">
    <property type="entry name" value="PROTEIN CLT2, CHLOROPLASTIC"/>
    <property type="match status" value="1"/>
</dbReference>
<feature type="non-terminal residue" evidence="8">
    <location>
        <position position="1"/>
    </location>
</feature>
<evidence type="ECO:0000256" key="7">
    <source>
        <dbReference type="SAM" id="Phobius"/>
    </source>
</evidence>
<gene>
    <name evidence="8" type="ORF">AKO1_011649</name>
</gene>
<feature type="transmembrane region" description="Helical" evidence="7">
    <location>
        <begin position="39"/>
        <end position="62"/>
    </location>
</feature>
<organism evidence="8 9">
    <name type="scientific">Acrasis kona</name>
    <dbReference type="NCBI Taxonomy" id="1008807"/>
    <lineage>
        <taxon>Eukaryota</taxon>
        <taxon>Discoba</taxon>
        <taxon>Heterolobosea</taxon>
        <taxon>Tetramitia</taxon>
        <taxon>Eutetramitia</taxon>
        <taxon>Acrasidae</taxon>
        <taxon>Acrasis</taxon>
    </lineage>
</organism>
<protein>
    <submittedName>
        <fullName evidence="8">Uncharacterized protein</fullName>
    </submittedName>
</protein>
<dbReference type="PANTHER" id="PTHR31326:SF1">
    <property type="entry name" value="PROTEIN CLT2, CHLOROPLASTIC"/>
    <property type="match status" value="1"/>
</dbReference>
<comment type="similarity">
    <text evidence="2">Belongs to the CRT-like transporter family.</text>
</comment>
<dbReference type="InterPro" id="IPR013936">
    <property type="entry name" value="CRT-like"/>
</dbReference>
<evidence type="ECO:0000256" key="2">
    <source>
        <dbReference type="ARBA" id="ARBA00006690"/>
    </source>
</evidence>
<dbReference type="AlphaFoldDB" id="A0AAW2Z749"/>
<dbReference type="Pfam" id="PF08627">
    <property type="entry name" value="CRT-like"/>
    <property type="match status" value="1"/>
</dbReference>
<dbReference type="EMBL" id="JAOPGA020001067">
    <property type="protein sequence ID" value="KAL0484739.1"/>
    <property type="molecule type" value="Genomic_DNA"/>
</dbReference>